<dbReference type="EMBL" id="CFOH01000159">
    <property type="protein sequence ID" value="CFE48955.1"/>
    <property type="molecule type" value="Genomic_DNA"/>
</dbReference>
<dbReference type="Proteomes" id="UP000046947">
    <property type="component" value="Unassembled WGS sequence"/>
</dbReference>
<gene>
    <name evidence="1" type="ORF">ERS007688_01297</name>
</gene>
<name>A0A654TJY1_MYCTX</name>
<sequence>MVVSSATGIFWKVPPRPSPSLRRYIQVLIRDIHLIKKSLSGEFRNRGGDFGMTLILATKGRQRRASASLSNHRSLHVAVTPHGALPQLG</sequence>
<protein>
    <submittedName>
        <fullName evidence="1">Uncharacterized protein</fullName>
    </submittedName>
</protein>
<organism evidence="1 2">
    <name type="scientific">Mycobacterium tuberculosis</name>
    <dbReference type="NCBI Taxonomy" id="1773"/>
    <lineage>
        <taxon>Bacteria</taxon>
        <taxon>Bacillati</taxon>
        <taxon>Actinomycetota</taxon>
        <taxon>Actinomycetes</taxon>
        <taxon>Mycobacteriales</taxon>
        <taxon>Mycobacteriaceae</taxon>
        <taxon>Mycobacterium</taxon>
        <taxon>Mycobacterium tuberculosis complex</taxon>
    </lineage>
</organism>
<proteinExistence type="predicted"/>
<evidence type="ECO:0000313" key="2">
    <source>
        <dbReference type="Proteomes" id="UP000046947"/>
    </source>
</evidence>
<evidence type="ECO:0000313" key="1">
    <source>
        <dbReference type="EMBL" id="CFE48955.1"/>
    </source>
</evidence>
<accession>A0A654TJY1</accession>
<dbReference type="AlphaFoldDB" id="A0A654TJY1"/>
<reference evidence="1 2" key="1">
    <citation type="submission" date="2015-03" db="EMBL/GenBank/DDBJ databases">
        <authorList>
            <consortium name="Pathogen Informatics"/>
        </authorList>
    </citation>
    <scope>NUCLEOTIDE SEQUENCE [LARGE SCALE GENOMIC DNA]</scope>
    <source>
        <strain evidence="1 2">H09601792</strain>
    </source>
</reference>